<dbReference type="AlphaFoldDB" id="A0AAW1T0D2"/>
<feature type="compositionally biased region" description="Polar residues" evidence="1">
    <location>
        <begin position="1"/>
        <end position="11"/>
    </location>
</feature>
<comment type="caution">
    <text evidence="2">The sequence shown here is derived from an EMBL/GenBank/DDBJ whole genome shotgun (WGS) entry which is preliminary data.</text>
</comment>
<dbReference type="EMBL" id="JALJOV010000667">
    <property type="protein sequence ID" value="KAK9862019.1"/>
    <property type="molecule type" value="Genomic_DNA"/>
</dbReference>
<dbReference type="Proteomes" id="UP001485043">
    <property type="component" value="Unassembled WGS sequence"/>
</dbReference>
<evidence type="ECO:0000313" key="2">
    <source>
        <dbReference type="EMBL" id="KAK9862019.1"/>
    </source>
</evidence>
<organism evidence="2 3">
    <name type="scientific">Apatococcus fuscideae</name>
    <dbReference type="NCBI Taxonomy" id="2026836"/>
    <lineage>
        <taxon>Eukaryota</taxon>
        <taxon>Viridiplantae</taxon>
        <taxon>Chlorophyta</taxon>
        <taxon>core chlorophytes</taxon>
        <taxon>Trebouxiophyceae</taxon>
        <taxon>Chlorellales</taxon>
        <taxon>Chlorellaceae</taxon>
        <taxon>Apatococcus</taxon>
    </lineage>
</organism>
<feature type="compositionally biased region" description="Pro residues" evidence="1">
    <location>
        <begin position="148"/>
        <end position="175"/>
    </location>
</feature>
<keyword evidence="3" id="KW-1185">Reference proteome</keyword>
<name>A0AAW1T0D2_9CHLO</name>
<reference evidence="2 3" key="1">
    <citation type="journal article" date="2024" name="Nat. Commun.">
        <title>Phylogenomics reveals the evolutionary origins of lichenization in chlorophyte algae.</title>
        <authorList>
            <person name="Puginier C."/>
            <person name="Libourel C."/>
            <person name="Otte J."/>
            <person name="Skaloud P."/>
            <person name="Haon M."/>
            <person name="Grisel S."/>
            <person name="Petersen M."/>
            <person name="Berrin J.G."/>
            <person name="Delaux P.M."/>
            <person name="Dal Grande F."/>
            <person name="Keller J."/>
        </authorList>
    </citation>
    <scope>NUCLEOTIDE SEQUENCE [LARGE SCALE GENOMIC DNA]</scope>
    <source>
        <strain evidence="2 3">SAG 2523</strain>
    </source>
</reference>
<sequence length="230" mass="24573">MQQLHQQQQRADSIPAAFQLPPDAGQQSSDVRTSSLQHSIAGAHPAVQTEADVPAQGTPLVGDQHSRQQESHNHHDQRERPASQAQPTAVQFPQIDYDWANPALRDGKPDEQWQGGRPAPGYPVPYASAGGPSWPPINMQDPAGQRLPPGPYGPPGFAPNGPPYGPPYGPPPMGPPGFNQYRPPGPMYYPPPPGPPPIVYVDDPYYDHHNRNVGLAAGGLGGLALGALLF</sequence>
<feature type="region of interest" description="Disordered" evidence="1">
    <location>
        <begin position="1"/>
        <end position="193"/>
    </location>
</feature>
<gene>
    <name evidence="2" type="ORF">WJX84_002744</name>
</gene>
<accession>A0AAW1T0D2</accession>
<feature type="compositionally biased region" description="Basic and acidic residues" evidence="1">
    <location>
        <begin position="64"/>
        <end position="81"/>
    </location>
</feature>
<evidence type="ECO:0000313" key="3">
    <source>
        <dbReference type="Proteomes" id="UP001485043"/>
    </source>
</evidence>
<protein>
    <submittedName>
        <fullName evidence="2">Uncharacterized protein</fullName>
    </submittedName>
</protein>
<evidence type="ECO:0000256" key="1">
    <source>
        <dbReference type="SAM" id="MobiDB-lite"/>
    </source>
</evidence>
<proteinExistence type="predicted"/>
<feature type="compositionally biased region" description="Pro residues" evidence="1">
    <location>
        <begin position="183"/>
        <end position="193"/>
    </location>
</feature>
<feature type="compositionally biased region" description="Polar residues" evidence="1">
    <location>
        <begin position="25"/>
        <end position="38"/>
    </location>
</feature>